<evidence type="ECO:0000256" key="13">
    <source>
        <dbReference type="PIRSR" id="PIRSR006621-1"/>
    </source>
</evidence>
<comment type="similarity">
    <text evidence="12">Belongs to the dus family.</text>
</comment>
<comment type="catalytic activity">
    <reaction evidence="11">
        <text>a 5,6-dihydrouridine in tRNA + NAD(+) = a uridine in tRNA + NADH + H(+)</text>
        <dbReference type="Rhea" id="RHEA:54452"/>
        <dbReference type="Rhea" id="RHEA-COMP:13339"/>
        <dbReference type="Rhea" id="RHEA-COMP:13887"/>
        <dbReference type="ChEBI" id="CHEBI:15378"/>
        <dbReference type="ChEBI" id="CHEBI:57540"/>
        <dbReference type="ChEBI" id="CHEBI:57945"/>
        <dbReference type="ChEBI" id="CHEBI:65315"/>
        <dbReference type="ChEBI" id="CHEBI:74443"/>
    </reaction>
</comment>
<evidence type="ECO:0000256" key="12">
    <source>
        <dbReference type="PIRNR" id="PIRNR006621"/>
    </source>
</evidence>
<comment type="function">
    <text evidence="2 12">Catalyzes the synthesis of 5,6-dihydrouridine (D), a modified base found in the D-loop of most tRNAs, via the reduction of the C5-C6 double bond in target uridines.</text>
</comment>
<evidence type="ECO:0000313" key="16">
    <source>
        <dbReference type="EMBL" id="BEQ13400.1"/>
    </source>
</evidence>
<organism evidence="16 17">
    <name type="scientific">Desulfoferula mesophila</name>
    <dbReference type="NCBI Taxonomy" id="3058419"/>
    <lineage>
        <taxon>Bacteria</taxon>
        <taxon>Pseudomonadati</taxon>
        <taxon>Thermodesulfobacteriota</taxon>
        <taxon>Desulfarculia</taxon>
        <taxon>Desulfarculales</taxon>
        <taxon>Desulfarculaceae</taxon>
        <taxon>Desulfoferula</taxon>
    </lineage>
</organism>
<dbReference type="KEGG" id="dmp:FAK_04660"/>
<evidence type="ECO:0000256" key="14">
    <source>
        <dbReference type="PIRSR" id="PIRSR006621-2"/>
    </source>
</evidence>
<proteinExistence type="inferred from homology"/>
<comment type="catalytic activity">
    <reaction evidence="10">
        <text>a 5,6-dihydrouridine in tRNA + NADP(+) = a uridine in tRNA + NADPH + H(+)</text>
        <dbReference type="Rhea" id="RHEA:23624"/>
        <dbReference type="Rhea" id="RHEA-COMP:13339"/>
        <dbReference type="Rhea" id="RHEA-COMP:13887"/>
        <dbReference type="ChEBI" id="CHEBI:15378"/>
        <dbReference type="ChEBI" id="CHEBI:57783"/>
        <dbReference type="ChEBI" id="CHEBI:58349"/>
        <dbReference type="ChEBI" id="CHEBI:65315"/>
        <dbReference type="ChEBI" id="CHEBI:74443"/>
    </reaction>
</comment>
<dbReference type="Pfam" id="PF01207">
    <property type="entry name" value="Dus"/>
    <property type="match status" value="1"/>
</dbReference>
<name>A0AAU9EBN6_9BACT</name>
<dbReference type="CDD" id="cd02801">
    <property type="entry name" value="DUS_like_FMN"/>
    <property type="match status" value="1"/>
</dbReference>
<evidence type="ECO:0000313" key="17">
    <source>
        <dbReference type="Proteomes" id="UP001366166"/>
    </source>
</evidence>
<evidence type="ECO:0000256" key="6">
    <source>
        <dbReference type="ARBA" id="ARBA00022694"/>
    </source>
</evidence>
<dbReference type="PROSITE" id="PS01136">
    <property type="entry name" value="UPF0034"/>
    <property type="match status" value="1"/>
</dbReference>
<dbReference type="PANTHER" id="PTHR45846">
    <property type="entry name" value="TRNA-DIHYDROURIDINE(47) SYNTHASE [NAD(P)(+)]-LIKE"/>
    <property type="match status" value="1"/>
</dbReference>
<dbReference type="PANTHER" id="PTHR45846:SF1">
    <property type="entry name" value="TRNA-DIHYDROURIDINE(47) SYNTHASE [NAD(P)(+)]-LIKE"/>
    <property type="match status" value="1"/>
</dbReference>
<dbReference type="InterPro" id="IPR013785">
    <property type="entry name" value="Aldolase_TIM"/>
</dbReference>
<dbReference type="EMBL" id="AP028679">
    <property type="protein sequence ID" value="BEQ13400.1"/>
    <property type="molecule type" value="Genomic_DNA"/>
</dbReference>
<keyword evidence="8" id="KW-0694">RNA-binding</keyword>
<evidence type="ECO:0000256" key="8">
    <source>
        <dbReference type="ARBA" id="ARBA00022884"/>
    </source>
</evidence>
<dbReference type="GO" id="GO:0017150">
    <property type="term" value="F:tRNA dihydrouridine synthase activity"/>
    <property type="evidence" value="ECO:0007669"/>
    <property type="project" value="InterPro"/>
</dbReference>
<sequence length="329" mass="35151">MQLLGLTLQSPFVAAPMAGVSGPAFRLMARRAGAAMVYSEMISAPGLLRRQPQTLRLARSLPGERPLVLQLFGADPDQMGRAAALAGDLEADALDVNMGCPAKKVRRPGAGSALLEDPVRAAEIMAAVAENSRLPVSAKIRLGPSRDITEDLVPRLVKAGAQAITLHARTTRQGFGGRADWGAIRRLAAWCPVPVIGNGDVTSGRDAVRMLAETGCAAVMIGRGAMGDPWIFTRALARLEGREPSAVTPAMKRRALAEHLELAKQLGGEGHALHFVRQFMMWYSRGLPGASQFRRAAGPCRELGELWALCDQFFLEPGPAEPQQPEQAA</sequence>
<dbReference type="Proteomes" id="UP001366166">
    <property type="component" value="Chromosome"/>
</dbReference>
<keyword evidence="6 12" id="KW-0819">tRNA processing</keyword>
<evidence type="ECO:0000256" key="5">
    <source>
        <dbReference type="ARBA" id="ARBA00022643"/>
    </source>
</evidence>
<feature type="active site" description="Proton donor" evidence="13">
    <location>
        <position position="100"/>
    </location>
</feature>
<keyword evidence="3" id="KW-0820">tRNA-binding</keyword>
<dbReference type="Gene3D" id="3.20.20.70">
    <property type="entry name" value="Aldolase class I"/>
    <property type="match status" value="1"/>
</dbReference>
<evidence type="ECO:0000259" key="15">
    <source>
        <dbReference type="Pfam" id="PF01207"/>
    </source>
</evidence>
<keyword evidence="5 12" id="KW-0288">FMN</keyword>
<dbReference type="Gene3D" id="1.10.1200.80">
    <property type="entry name" value="Putative flavin oxidoreducatase, domain 2"/>
    <property type="match status" value="1"/>
</dbReference>
<feature type="domain" description="DUS-like FMN-binding" evidence="15">
    <location>
        <begin position="14"/>
        <end position="311"/>
    </location>
</feature>
<feature type="binding site" evidence="14">
    <location>
        <begin position="16"/>
        <end position="18"/>
    </location>
    <ligand>
        <name>FMN</name>
        <dbReference type="ChEBI" id="CHEBI:58210"/>
    </ligand>
</feature>
<dbReference type="InterPro" id="IPR024036">
    <property type="entry name" value="tRNA-dHydroUridine_Synthase_C"/>
</dbReference>
<dbReference type="SUPFAM" id="SSF51395">
    <property type="entry name" value="FMN-linked oxidoreductases"/>
    <property type="match status" value="1"/>
</dbReference>
<protein>
    <recommendedName>
        <fullName evidence="12">tRNA-dihydrouridine synthase</fullName>
        <ecNumber evidence="12">1.3.1.-</ecNumber>
    </recommendedName>
</protein>
<evidence type="ECO:0000256" key="1">
    <source>
        <dbReference type="ARBA" id="ARBA00001917"/>
    </source>
</evidence>
<feature type="binding site" evidence="14">
    <location>
        <position position="167"/>
    </location>
    <ligand>
        <name>FMN</name>
        <dbReference type="ChEBI" id="CHEBI:58210"/>
    </ligand>
</feature>
<evidence type="ECO:0000256" key="9">
    <source>
        <dbReference type="ARBA" id="ARBA00023002"/>
    </source>
</evidence>
<dbReference type="RefSeq" id="WP_338605059.1">
    <property type="nucleotide sequence ID" value="NZ_AP028679.1"/>
</dbReference>
<evidence type="ECO:0000256" key="2">
    <source>
        <dbReference type="ARBA" id="ARBA00002790"/>
    </source>
</evidence>
<keyword evidence="4 12" id="KW-0285">Flavoprotein</keyword>
<accession>A0AAU9EBN6</accession>
<keyword evidence="7" id="KW-0521">NADP</keyword>
<feature type="binding site" evidence="14">
    <location>
        <begin position="222"/>
        <end position="223"/>
    </location>
    <ligand>
        <name>FMN</name>
        <dbReference type="ChEBI" id="CHEBI:58210"/>
    </ligand>
</feature>
<reference evidence="17" key="1">
    <citation type="journal article" date="2023" name="Arch. Microbiol.">
        <title>Desulfoferula mesophilus gen. nov. sp. nov., a mesophilic sulfate-reducing bacterium isolated from a brackish lake sediment.</title>
        <authorList>
            <person name="Watanabe T."/>
            <person name="Yabe T."/>
            <person name="Tsuji J.M."/>
            <person name="Fukui M."/>
        </authorList>
    </citation>
    <scope>NUCLEOTIDE SEQUENCE [LARGE SCALE GENOMIC DNA]</scope>
    <source>
        <strain evidence="17">12FAK</strain>
    </source>
</reference>
<dbReference type="InterPro" id="IPR001269">
    <property type="entry name" value="DUS_fam"/>
</dbReference>
<evidence type="ECO:0000256" key="10">
    <source>
        <dbReference type="ARBA" id="ARBA00048205"/>
    </source>
</evidence>
<evidence type="ECO:0000256" key="7">
    <source>
        <dbReference type="ARBA" id="ARBA00022857"/>
    </source>
</evidence>
<dbReference type="GO" id="GO:0050660">
    <property type="term" value="F:flavin adenine dinucleotide binding"/>
    <property type="evidence" value="ECO:0007669"/>
    <property type="project" value="InterPro"/>
</dbReference>
<dbReference type="AlphaFoldDB" id="A0AAU9EBN6"/>
<keyword evidence="9 12" id="KW-0560">Oxidoreductase</keyword>
<dbReference type="PIRSF" id="PIRSF006621">
    <property type="entry name" value="Dus"/>
    <property type="match status" value="1"/>
</dbReference>
<gene>
    <name evidence="16" type="primary">nifR3</name>
    <name evidence="16" type="ORF">FAK_04660</name>
</gene>
<evidence type="ECO:0000256" key="11">
    <source>
        <dbReference type="ARBA" id="ARBA00048802"/>
    </source>
</evidence>
<feature type="binding site" evidence="14">
    <location>
        <position position="139"/>
    </location>
    <ligand>
        <name>FMN</name>
        <dbReference type="ChEBI" id="CHEBI:58210"/>
    </ligand>
</feature>
<dbReference type="InterPro" id="IPR035587">
    <property type="entry name" value="DUS-like_FMN-bd"/>
</dbReference>
<keyword evidence="14" id="KW-0547">Nucleotide-binding</keyword>
<comment type="cofactor">
    <cofactor evidence="1 12 14">
        <name>FMN</name>
        <dbReference type="ChEBI" id="CHEBI:58210"/>
    </cofactor>
</comment>
<evidence type="ECO:0000256" key="4">
    <source>
        <dbReference type="ARBA" id="ARBA00022630"/>
    </source>
</evidence>
<evidence type="ECO:0000256" key="3">
    <source>
        <dbReference type="ARBA" id="ARBA00022555"/>
    </source>
</evidence>
<dbReference type="GO" id="GO:0000049">
    <property type="term" value="F:tRNA binding"/>
    <property type="evidence" value="ECO:0007669"/>
    <property type="project" value="UniProtKB-KW"/>
</dbReference>
<feature type="binding site" evidence="14">
    <location>
        <position position="70"/>
    </location>
    <ligand>
        <name>FMN</name>
        <dbReference type="ChEBI" id="CHEBI:58210"/>
    </ligand>
</feature>
<dbReference type="InterPro" id="IPR018517">
    <property type="entry name" value="tRNA_hU_synthase_CS"/>
</dbReference>
<keyword evidence="17" id="KW-1185">Reference proteome</keyword>
<dbReference type="EC" id="1.3.1.-" evidence="12"/>